<evidence type="ECO:0000256" key="4">
    <source>
        <dbReference type="ARBA" id="ARBA00004173"/>
    </source>
</evidence>
<sequence>MSGVLCSSKSSKLSPSSIMSGRPQPEPSVLPATAAAAVLVQSHPVPEDAVPIRGPNFDTPLDLNTLLGGYERIGFQATSLGRAINIVNKMRTWRLSDEPLTEDESPDYTSPEVRAATKCTVFLGYTSNLISSGLREVILHLAKHKHVSAIVTTAGGIEEDFIKCLNPTYLGDFHLDGAELRRKGMNRIGNLVVPNDNYCKFEDWVTPILDKMLEEQNATGEVWTPSKVIRRLGKEINHEESVYYWAYKNDIPVFCPALTDGSLGDMIYFHSFRNPGLTIDIVRDIRALNDISLKARKAGMIILGGGVCKHQIANAMLIRNGADFSVYINTGQEFDGSDSGARPDEAISWGKIRAGSESVKVFTDATLVFPLLVAATYGKAHWEENPKPTQ</sequence>
<evidence type="ECO:0000256" key="7">
    <source>
        <dbReference type="ARBA" id="ARBA00012683"/>
    </source>
</evidence>
<keyword evidence="10" id="KW-0496">Mitochondrion</keyword>
<dbReference type="PANTHER" id="PTHR11703:SF0">
    <property type="entry name" value="DEOXYHYPUSINE SYNTHASE"/>
    <property type="match status" value="1"/>
</dbReference>
<accession>A0A8H2WU68</accession>
<protein>
    <recommendedName>
        <fullName evidence="7">deoxyhypusine synthase</fullName>
        <ecNumber evidence="7">2.5.1.46</ecNumber>
    </recommendedName>
</protein>
<dbReference type="Pfam" id="PF01916">
    <property type="entry name" value="DS"/>
    <property type="match status" value="1"/>
</dbReference>
<evidence type="ECO:0000313" key="14">
    <source>
        <dbReference type="Proteomes" id="UP000663846"/>
    </source>
</evidence>
<dbReference type="SUPFAM" id="SSF52467">
    <property type="entry name" value="DHS-like NAD/FAD-binding domain"/>
    <property type="match status" value="1"/>
</dbReference>
<evidence type="ECO:0000256" key="2">
    <source>
        <dbReference type="ARBA" id="ARBA00001911"/>
    </source>
</evidence>
<dbReference type="AlphaFoldDB" id="A0A8H2WU68"/>
<comment type="similarity">
    <text evidence="6">Belongs to the deoxyhypusine synthase family.</text>
</comment>
<keyword evidence="8" id="KW-0808">Transferase</keyword>
<dbReference type="Proteomes" id="UP000663846">
    <property type="component" value="Unassembled WGS sequence"/>
</dbReference>
<comment type="pathway">
    <text evidence="5">Protein modification; eIF5A hypusination.</text>
</comment>
<name>A0A8H2WU68_9AGAM</name>
<comment type="function">
    <text evidence="3">Catalyzes the NAD-dependent oxidative cleavage of spermidine and the subsequent transfer of the butylamine moiety of spermidine to the epsilon-amino group of a specific lysine residue of the eIF-5A precursor protein to form the intermediate deoxyhypusine residue.</text>
</comment>
<comment type="subcellular location">
    <subcellularLocation>
        <location evidence="4">Mitochondrion</location>
    </subcellularLocation>
</comment>
<evidence type="ECO:0000256" key="12">
    <source>
        <dbReference type="SAM" id="MobiDB-lite"/>
    </source>
</evidence>
<evidence type="ECO:0000256" key="1">
    <source>
        <dbReference type="ARBA" id="ARBA00000952"/>
    </source>
</evidence>
<dbReference type="InterPro" id="IPR002773">
    <property type="entry name" value="Deoxyhypusine_synthase"/>
</dbReference>
<evidence type="ECO:0000256" key="11">
    <source>
        <dbReference type="ARBA" id="ARBA00023256"/>
    </source>
</evidence>
<comment type="catalytic activity">
    <reaction evidence="1">
        <text>[eIF5A protein]-L-lysine + spermidine = [eIF5A protein]-deoxyhypusine + propane-1,3-diamine</text>
        <dbReference type="Rhea" id="RHEA:33299"/>
        <dbReference type="Rhea" id="RHEA-COMP:10143"/>
        <dbReference type="Rhea" id="RHEA-COMP:10144"/>
        <dbReference type="ChEBI" id="CHEBI:29969"/>
        <dbReference type="ChEBI" id="CHEBI:57484"/>
        <dbReference type="ChEBI" id="CHEBI:57834"/>
        <dbReference type="ChEBI" id="CHEBI:82657"/>
        <dbReference type="EC" id="2.5.1.46"/>
    </reaction>
</comment>
<keyword evidence="9" id="KW-0520">NAD</keyword>
<dbReference type="PANTHER" id="PTHR11703">
    <property type="entry name" value="DEOXYHYPUSINE SYNTHASE"/>
    <property type="match status" value="1"/>
</dbReference>
<organism evidence="13 14">
    <name type="scientific">Rhizoctonia solani</name>
    <dbReference type="NCBI Taxonomy" id="456999"/>
    <lineage>
        <taxon>Eukaryota</taxon>
        <taxon>Fungi</taxon>
        <taxon>Dikarya</taxon>
        <taxon>Basidiomycota</taxon>
        <taxon>Agaricomycotina</taxon>
        <taxon>Agaricomycetes</taxon>
        <taxon>Cantharellales</taxon>
        <taxon>Ceratobasidiaceae</taxon>
        <taxon>Rhizoctonia</taxon>
    </lineage>
</organism>
<dbReference type="NCBIfam" id="TIGR00321">
    <property type="entry name" value="dhys"/>
    <property type="match status" value="1"/>
</dbReference>
<comment type="caution">
    <text evidence="13">The sequence shown here is derived from an EMBL/GenBank/DDBJ whole genome shotgun (WGS) entry which is preliminary data.</text>
</comment>
<evidence type="ECO:0000256" key="10">
    <source>
        <dbReference type="ARBA" id="ARBA00023128"/>
    </source>
</evidence>
<proteinExistence type="inferred from homology"/>
<feature type="compositionally biased region" description="Low complexity" evidence="12">
    <location>
        <begin position="1"/>
        <end position="21"/>
    </location>
</feature>
<dbReference type="EC" id="2.5.1.46" evidence="7"/>
<comment type="cofactor">
    <cofactor evidence="2">
        <name>NAD(+)</name>
        <dbReference type="ChEBI" id="CHEBI:57540"/>
    </cofactor>
</comment>
<evidence type="ECO:0000256" key="6">
    <source>
        <dbReference type="ARBA" id="ARBA00009892"/>
    </source>
</evidence>
<feature type="region of interest" description="Disordered" evidence="12">
    <location>
        <begin position="1"/>
        <end position="28"/>
    </location>
</feature>
<evidence type="ECO:0000256" key="5">
    <source>
        <dbReference type="ARBA" id="ARBA00005041"/>
    </source>
</evidence>
<keyword evidence="11" id="KW-0386">Hypusine biosynthesis</keyword>
<dbReference type="GO" id="GO:0034038">
    <property type="term" value="F:deoxyhypusine synthase activity"/>
    <property type="evidence" value="ECO:0007669"/>
    <property type="project" value="UniProtKB-EC"/>
</dbReference>
<evidence type="ECO:0000256" key="9">
    <source>
        <dbReference type="ARBA" id="ARBA00023027"/>
    </source>
</evidence>
<dbReference type="EMBL" id="CAJMWS010000310">
    <property type="protein sequence ID" value="CAE6407462.1"/>
    <property type="molecule type" value="Genomic_DNA"/>
</dbReference>
<reference evidence="13" key="1">
    <citation type="submission" date="2021-01" db="EMBL/GenBank/DDBJ databases">
        <authorList>
            <person name="Kaushik A."/>
        </authorList>
    </citation>
    <scope>NUCLEOTIDE SEQUENCE</scope>
    <source>
        <strain evidence="13">AG1-1C</strain>
    </source>
</reference>
<evidence type="ECO:0000256" key="8">
    <source>
        <dbReference type="ARBA" id="ARBA00022679"/>
    </source>
</evidence>
<gene>
    <name evidence="13" type="ORF">RDB_LOCUS63979</name>
</gene>
<dbReference type="GO" id="GO:0005739">
    <property type="term" value="C:mitochondrion"/>
    <property type="evidence" value="ECO:0007669"/>
    <property type="project" value="UniProtKB-SubCell"/>
</dbReference>
<dbReference type="InterPro" id="IPR036982">
    <property type="entry name" value="Deoxyhypusine_synthase_sf"/>
</dbReference>
<evidence type="ECO:0000313" key="13">
    <source>
        <dbReference type="EMBL" id="CAE6407462.1"/>
    </source>
</evidence>
<dbReference type="FunFam" id="3.40.910.10:FF:000001">
    <property type="entry name" value="Probable deoxyhypusine synthase"/>
    <property type="match status" value="1"/>
</dbReference>
<dbReference type="Gene3D" id="3.40.910.10">
    <property type="entry name" value="Deoxyhypusine synthase"/>
    <property type="match status" value="1"/>
</dbReference>
<evidence type="ECO:0000256" key="3">
    <source>
        <dbReference type="ARBA" id="ARBA00002823"/>
    </source>
</evidence>
<dbReference type="InterPro" id="IPR029035">
    <property type="entry name" value="DHS-like_NAD/FAD-binding_dom"/>
</dbReference>